<dbReference type="AlphaFoldDB" id="A0A645JNE9"/>
<evidence type="ECO:0000313" key="1">
    <source>
        <dbReference type="EMBL" id="MPN64812.1"/>
    </source>
</evidence>
<organism evidence="1">
    <name type="scientific">bioreactor metagenome</name>
    <dbReference type="NCBI Taxonomy" id="1076179"/>
    <lineage>
        <taxon>unclassified sequences</taxon>
        <taxon>metagenomes</taxon>
        <taxon>ecological metagenomes</taxon>
    </lineage>
</organism>
<gene>
    <name evidence="1" type="ORF">SDC9_212589</name>
</gene>
<accession>A0A645JNE9</accession>
<dbReference type="EMBL" id="VSSQ01146236">
    <property type="protein sequence ID" value="MPN64812.1"/>
    <property type="molecule type" value="Genomic_DNA"/>
</dbReference>
<sequence length="154" mass="17106">MLDHAKVSGIQNIRSPLILFDGEIFPRPLLFHQMVFPTTGMGAFSPVCIPLDHKVAQQAASGIGNAHGALNKRFQLQGFRQSAPQFPDLGKGKFPGQHDPLYSLLVPEFRGFVIGHVGLGGEMDLRARNRFTDHHDNTRIRHDKGVDGDFRKLV</sequence>
<protein>
    <submittedName>
        <fullName evidence="1">Uncharacterized protein</fullName>
    </submittedName>
</protein>
<proteinExistence type="predicted"/>
<name>A0A645JNE9_9ZZZZ</name>
<reference evidence="1" key="1">
    <citation type="submission" date="2019-08" db="EMBL/GenBank/DDBJ databases">
        <authorList>
            <person name="Kucharzyk K."/>
            <person name="Murdoch R.W."/>
            <person name="Higgins S."/>
            <person name="Loffler F."/>
        </authorList>
    </citation>
    <scope>NUCLEOTIDE SEQUENCE</scope>
</reference>
<comment type="caution">
    <text evidence="1">The sequence shown here is derived from an EMBL/GenBank/DDBJ whole genome shotgun (WGS) entry which is preliminary data.</text>
</comment>